<protein>
    <recommendedName>
        <fullName evidence="5">Inhibitor of nuclear factor kappa-B kinase-interacting protein</fullName>
    </recommendedName>
</protein>
<evidence type="ECO:0008006" key="5">
    <source>
        <dbReference type="Google" id="ProtNLM"/>
    </source>
</evidence>
<accession>A0AAV3ASH9</accession>
<dbReference type="AlphaFoldDB" id="A0AAV3ASH9"/>
<feature type="coiled-coil region" evidence="1">
    <location>
        <begin position="74"/>
        <end position="144"/>
    </location>
</feature>
<proteinExistence type="predicted"/>
<dbReference type="PANTHER" id="PTHR21734">
    <property type="entry name" value="INHIBITOR OF NUCLEAR FACTOR KAPPA-B KINASE-INTERACTING PROTEIN"/>
    <property type="match status" value="1"/>
</dbReference>
<reference evidence="3" key="1">
    <citation type="thesis" date="2020" institute="ProQuest LLC" country="789 East Eisenhower Parkway, Ann Arbor, MI, USA">
        <title>Comparative Genomics and Chromosome Evolution.</title>
        <authorList>
            <person name="Mudd A.B."/>
        </authorList>
    </citation>
    <scope>NUCLEOTIDE SEQUENCE</scope>
    <source>
        <strain evidence="3">1538</strain>
        <tissue evidence="3">Blood</tissue>
    </source>
</reference>
<evidence type="ECO:0000256" key="1">
    <source>
        <dbReference type="SAM" id="Coils"/>
    </source>
</evidence>
<evidence type="ECO:0000313" key="4">
    <source>
        <dbReference type="Proteomes" id="UP001181693"/>
    </source>
</evidence>
<comment type="caution">
    <text evidence="3">The sequence shown here is derived from an EMBL/GenBank/DDBJ whole genome shotgun (WGS) entry which is preliminary data.</text>
</comment>
<keyword evidence="4" id="KW-1185">Reference proteome</keyword>
<name>A0AAV3ASH9_PYXAD</name>
<dbReference type="Proteomes" id="UP001181693">
    <property type="component" value="Unassembled WGS sequence"/>
</dbReference>
<evidence type="ECO:0000256" key="2">
    <source>
        <dbReference type="SAM" id="MobiDB-lite"/>
    </source>
</evidence>
<dbReference type="PANTHER" id="PTHR21734:SF10">
    <property type="entry name" value="INHIBITOR OF NUCLEAR FACTOR KAPPA-B KINASE-INTERACTING PROTEIN"/>
    <property type="match status" value="1"/>
</dbReference>
<dbReference type="InterPro" id="IPR024152">
    <property type="entry name" value="Inh_kappa-B_kinase-int"/>
</dbReference>
<keyword evidence="1" id="KW-0175">Coiled coil</keyword>
<organism evidence="3 4">
    <name type="scientific">Pyxicephalus adspersus</name>
    <name type="common">African bullfrog</name>
    <dbReference type="NCBI Taxonomy" id="30357"/>
    <lineage>
        <taxon>Eukaryota</taxon>
        <taxon>Metazoa</taxon>
        <taxon>Chordata</taxon>
        <taxon>Craniata</taxon>
        <taxon>Vertebrata</taxon>
        <taxon>Euteleostomi</taxon>
        <taxon>Amphibia</taxon>
        <taxon>Batrachia</taxon>
        <taxon>Anura</taxon>
        <taxon>Neobatrachia</taxon>
        <taxon>Ranoidea</taxon>
        <taxon>Pyxicephalidae</taxon>
        <taxon>Pyxicephalinae</taxon>
        <taxon>Pyxicephalus</taxon>
    </lineage>
</organism>
<sequence length="358" mass="39619">MSGEVKQRKKGGPPKEVKDAQRGGIAAGQRVKDENPGKVAVPSSGSGCQSLCPDVRTLLCCLCLALCATLTWTVLQQSQNLTILEQRYQSLQSRSSGLEDLETKVGEIFGKFEESTQAATKLKNLQLQQRLEQLQNEVANMKQWTDTISGNRGQLEGNLTNLELVVSQIEQSTAAIAKEVSGKLATVKTDVRRVSGMEDDVALLTNSVSELEKKLEKVEKNTAQSIGDALVHSIERITSLKDTVATNSNRIDLIKQRLIELRGNFTRNSDKLLGLESDRLKVLQAVNFANDLKPKVFTLRKDLTRFQALVDDLTLRIGRLASDLLNREQDINVLSDKMYNLTVIKSEILDLSNKISNL</sequence>
<dbReference type="EMBL" id="DYDO01000002">
    <property type="protein sequence ID" value="DBA30529.1"/>
    <property type="molecule type" value="Genomic_DNA"/>
</dbReference>
<feature type="region of interest" description="Disordered" evidence="2">
    <location>
        <begin position="1"/>
        <end position="48"/>
    </location>
</feature>
<feature type="coiled-coil region" evidence="1">
    <location>
        <begin position="194"/>
        <end position="228"/>
    </location>
</feature>
<dbReference type="Gene3D" id="1.20.58.60">
    <property type="match status" value="1"/>
</dbReference>
<gene>
    <name evidence="3" type="ORF">GDO54_006495</name>
</gene>
<evidence type="ECO:0000313" key="3">
    <source>
        <dbReference type="EMBL" id="DBA30529.1"/>
    </source>
</evidence>